<dbReference type="GeneID" id="19113431"/>
<keyword evidence="3" id="KW-1185">Reference proteome</keyword>
<dbReference type="KEGG" id="bcom:BAUCODRAFT_38093"/>
<sequence>MRLKTVGKSHSDRQQQALERETLRCGSTANAGTREAGAMRKRQTCQHRGILH</sequence>
<gene>
    <name evidence="2" type="ORF">BAUCODRAFT_38093</name>
</gene>
<dbReference type="HOGENOM" id="CLU_3086851_0_0_1"/>
<dbReference type="RefSeq" id="XP_007680332.1">
    <property type="nucleotide sequence ID" value="XM_007682142.1"/>
</dbReference>
<feature type="region of interest" description="Disordered" evidence="1">
    <location>
        <begin position="1"/>
        <end position="52"/>
    </location>
</feature>
<dbReference type="AlphaFoldDB" id="M2N0E9"/>
<protein>
    <submittedName>
        <fullName evidence="2">Uncharacterized protein</fullName>
    </submittedName>
</protein>
<dbReference type="Proteomes" id="UP000011761">
    <property type="component" value="Unassembled WGS sequence"/>
</dbReference>
<name>M2N0E9_BAUPA</name>
<reference evidence="2 3" key="1">
    <citation type="journal article" date="2012" name="PLoS Pathog.">
        <title>Diverse lifestyles and strategies of plant pathogenesis encoded in the genomes of eighteen Dothideomycetes fungi.</title>
        <authorList>
            <person name="Ohm R.A."/>
            <person name="Feau N."/>
            <person name="Henrissat B."/>
            <person name="Schoch C.L."/>
            <person name="Horwitz B.A."/>
            <person name="Barry K.W."/>
            <person name="Condon B.J."/>
            <person name="Copeland A.C."/>
            <person name="Dhillon B."/>
            <person name="Glaser F."/>
            <person name="Hesse C.N."/>
            <person name="Kosti I."/>
            <person name="LaButti K."/>
            <person name="Lindquist E.A."/>
            <person name="Lucas S."/>
            <person name="Salamov A.A."/>
            <person name="Bradshaw R.E."/>
            <person name="Ciuffetti L."/>
            <person name="Hamelin R.C."/>
            <person name="Kema G.H.J."/>
            <person name="Lawrence C."/>
            <person name="Scott J.A."/>
            <person name="Spatafora J.W."/>
            <person name="Turgeon B.G."/>
            <person name="de Wit P.J.G.M."/>
            <person name="Zhong S."/>
            <person name="Goodwin S.B."/>
            <person name="Grigoriev I.V."/>
        </authorList>
    </citation>
    <scope>NUCLEOTIDE SEQUENCE [LARGE SCALE GENOMIC DNA]</scope>
    <source>
        <strain evidence="2 3">UAMH 10762</strain>
    </source>
</reference>
<evidence type="ECO:0000256" key="1">
    <source>
        <dbReference type="SAM" id="MobiDB-lite"/>
    </source>
</evidence>
<evidence type="ECO:0000313" key="2">
    <source>
        <dbReference type="EMBL" id="EMC92065.1"/>
    </source>
</evidence>
<feature type="compositionally biased region" description="Basic and acidic residues" evidence="1">
    <location>
        <begin position="9"/>
        <end position="23"/>
    </location>
</feature>
<accession>M2N0E9</accession>
<dbReference type="EMBL" id="KB445562">
    <property type="protein sequence ID" value="EMC92065.1"/>
    <property type="molecule type" value="Genomic_DNA"/>
</dbReference>
<feature type="compositionally biased region" description="Basic residues" evidence="1">
    <location>
        <begin position="39"/>
        <end position="52"/>
    </location>
</feature>
<evidence type="ECO:0000313" key="3">
    <source>
        <dbReference type="Proteomes" id="UP000011761"/>
    </source>
</evidence>
<proteinExistence type="predicted"/>
<organism evidence="2 3">
    <name type="scientific">Baudoinia panamericana (strain UAMH 10762)</name>
    <name type="common">Angels' share fungus</name>
    <name type="synonym">Baudoinia compniacensis (strain UAMH 10762)</name>
    <dbReference type="NCBI Taxonomy" id="717646"/>
    <lineage>
        <taxon>Eukaryota</taxon>
        <taxon>Fungi</taxon>
        <taxon>Dikarya</taxon>
        <taxon>Ascomycota</taxon>
        <taxon>Pezizomycotina</taxon>
        <taxon>Dothideomycetes</taxon>
        <taxon>Dothideomycetidae</taxon>
        <taxon>Mycosphaerellales</taxon>
        <taxon>Teratosphaeriaceae</taxon>
        <taxon>Baudoinia</taxon>
    </lineage>
</organism>